<accession>A0A4Z2INK3</accession>
<feature type="compositionally biased region" description="Polar residues" evidence="1">
    <location>
        <begin position="75"/>
        <end position="87"/>
    </location>
</feature>
<feature type="region of interest" description="Disordered" evidence="1">
    <location>
        <begin position="34"/>
        <end position="99"/>
    </location>
</feature>
<gene>
    <name evidence="2" type="ORF">EYF80_010280</name>
</gene>
<dbReference type="AlphaFoldDB" id="A0A4Z2INK3"/>
<comment type="caution">
    <text evidence="2">The sequence shown here is derived from an EMBL/GenBank/DDBJ whole genome shotgun (WGS) entry which is preliminary data.</text>
</comment>
<protein>
    <submittedName>
        <fullName evidence="2">Uncharacterized protein</fullName>
    </submittedName>
</protein>
<dbReference type="EMBL" id="SRLO01000064">
    <property type="protein sequence ID" value="TNN79466.1"/>
    <property type="molecule type" value="Genomic_DNA"/>
</dbReference>
<dbReference type="Proteomes" id="UP000314294">
    <property type="component" value="Unassembled WGS sequence"/>
</dbReference>
<reference evidence="2 3" key="1">
    <citation type="submission" date="2019-03" db="EMBL/GenBank/DDBJ databases">
        <title>First draft genome of Liparis tanakae, snailfish: a comprehensive survey of snailfish specific genes.</title>
        <authorList>
            <person name="Kim W."/>
            <person name="Song I."/>
            <person name="Jeong J.-H."/>
            <person name="Kim D."/>
            <person name="Kim S."/>
            <person name="Ryu S."/>
            <person name="Song J.Y."/>
            <person name="Lee S.K."/>
        </authorList>
    </citation>
    <scope>NUCLEOTIDE SEQUENCE [LARGE SCALE GENOMIC DNA]</scope>
    <source>
        <tissue evidence="2">Muscle</tissue>
    </source>
</reference>
<evidence type="ECO:0000313" key="2">
    <source>
        <dbReference type="EMBL" id="TNN79466.1"/>
    </source>
</evidence>
<evidence type="ECO:0000256" key="1">
    <source>
        <dbReference type="SAM" id="MobiDB-lite"/>
    </source>
</evidence>
<name>A0A4Z2INK3_9TELE</name>
<organism evidence="2 3">
    <name type="scientific">Liparis tanakae</name>
    <name type="common">Tanaka's snailfish</name>
    <dbReference type="NCBI Taxonomy" id="230148"/>
    <lineage>
        <taxon>Eukaryota</taxon>
        <taxon>Metazoa</taxon>
        <taxon>Chordata</taxon>
        <taxon>Craniata</taxon>
        <taxon>Vertebrata</taxon>
        <taxon>Euteleostomi</taxon>
        <taxon>Actinopterygii</taxon>
        <taxon>Neopterygii</taxon>
        <taxon>Teleostei</taxon>
        <taxon>Neoteleostei</taxon>
        <taxon>Acanthomorphata</taxon>
        <taxon>Eupercaria</taxon>
        <taxon>Perciformes</taxon>
        <taxon>Cottioidei</taxon>
        <taxon>Cottales</taxon>
        <taxon>Liparidae</taxon>
        <taxon>Liparis</taxon>
    </lineage>
</organism>
<keyword evidence="3" id="KW-1185">Reference proteome</keyword>
<proteinExistence type="predicted"/>
<sequence>MEIKKVATPVFLFDRIHMEGKHERDDIDLTLQGRPASFTTGTSTPSRMHTSVDRSRPHILKGSPRFSKVLKGSREQQGSGALDSLQSAGEKANQVFSLR</sequence>
<evidence type="ECO:0000313" key="3">
    <source>
        <dbReference type="Proteomes" id="UP000314294"/>
    </source>
</evidence>
<feature type="compositionally biased region" description="Polar residues" evidence="1">
    <location>
        <begin position="37"/>
        <end position="49"/>
    </location>
</feature>